<dbReference type="RefSeq" id="WP_376865149.1">
    <property type="nucleotide sequence ID" value="NZ_JBHRYB010000005.1"/>
</dbReference>
<feature type="domain" description="Dyp-type peroxidase N-terminal" evidence="7">
    <location>
        <begin position="55"/>
        <end position="132"/>
    </location>
</feature>
<comment type="similarity">
    <text evidence="6">Belongs to the DyP-type peroxidase family.</text>
</comment>
<keyword evidence="3" id="KW-0479">Metal-binding</keyword>
<comment type="cofactor">
    <cofactor evidence="1">
        <name>heme b</name>
        <dbReference type="ChEBI" id="CHEBI:60344"/>
    </cofactor>
</comment>
<evidence type="ECO:0000313" key="9">
    <source>
        <dbReference type="EMBL" id="MFC3679451.1"/>
    </source>
</evidence>
<feature type="domain" description="Dyp-type peroxidase C-terminal" evidence="8">
    <location>
        <begin position="136"/>
        <end position="295"/>
    </location>
</feature>
<dbReference type="InterPro" id="IPR011008">
    <property type="entry name" value="Dimeric_a/b-barrel"/>
</dbReference>
<dbReference type="InterPro" id="IPR048327">
    <property type="entry name" value="Dyp_perox_N"/>
</dbReference>
<dbReference type="PROSITE" id="PS51404">
    <property type="entry name" value="DYP_PEROXIDASE"/>
    <property type="match status" value="1"/>
</dbReference>
<keyword evidence="5" id="KW-0408">Iron</keyword>
<protein>
    <submittedName>
        <fullName evidence="9">Dyp-type peroxidase</fullName>
    </submittedName>
</protein>
<evidence type="ECO:0000256" key="2">
    <source>
        <dbReference type="ARBA" id="ARBA00022559"/>
    </source>
</evidence>
<evidence type="ECO:0000256" key="3">
    <source>
        <dbReference type="ARBA" id="ARBA00022723"/>
    </source>
</evidence>
<dbReference type="GO" id="GO:0004601">
    <property type="term" value="F:peroxidase activity"/>
    <property type="evidence" value="ECO:0007669"/>
    <property type="project" value="UniProtKB-KW"/>
</dbReference>
<sequence>MSSEQQWMPAPQPGLYSEPGIHAHYCEMQLHPAAANADIRQALASALLAVADCYVAVAFGADAWDRLQPDWRPADLQPFATLQGQYRMPSTQTDLLFWIHGEDRGEVMAAVIHINQCLAPYADIQRDVSGFKNRESRDLTGFVDGTANPKEQQRIIASQIAAGQPGAGGSYVFSQLWRHKLEAFQQLPLQQQEGVIGRTRDDNIELQGDDMPADSHVSRTDLKVDGVALKIYRRSTPYYRAADDRGLFFICFASELRRISLQLESMVGAGDDGLADRLMQYSTPLSGSYWFMPAQADLLQLLKES</sequence>
<keyword evidence="2 9" id="KW-0575">Peroxidase</keyword>
<comment type="caution">
    <text evidence="9">The sequence shown here is derived from an EMBL/GenBank/DDBJ whole genome shotgun (WGS) entry which is preliminary data.</text>
</comment>
<dbReference type="Proteomes" id="UP001595722">
    <property type="component" value="Unassembled WGS sequence"/>
</dbReference>
<reference evidence="10" key="1">
    <citation type="journal article" date="2019" name="Int. J. Syst. Evol. Microbiol.">
        <title>The Global Catalogue of Microorganisms (GCM) 10K type strain sequencing project: providing services to taxonomists for standard genome sequencing and annotation.</title>
        <authorList>
            <consortium name="The Broad Institute Genomics Platform"/>
            <consortium name="The Broad Institute Genome Sequencing Center for Infectious Disease"/>
            <person name="Wu L."/>
            <person name="Ma J."/>
        </authorList>
    </citation>
    <scope>NUCLEOTIDE SEQUENCE [LARGE SCALE GENOMIC DNA]</scope>
    <source>
        <strain evidence="10">KCTC 42424</strain>
    </source>
</reference>
<dbReference type="InterPro" id="IPR006314">
    <property type="entry name" value="Dyp_peroxidase"/>
</dbReference>
<evidence type="ECO:0000259" key="7">
    <source>
        <dbReference type="Pfam" id="PF04261"/>
    </source>
</evidence>
<keyword evidence="4" id="KW-0560">Oxidoreductase</keyword>
<evidence type="ECO:0000256" key="1">
    <source>
        <dbReference type="ARBA" id="ARBA00001970"/>
    </source>
</evidence>
<dbReference type="NCBIfam" id="TIGR01413">
    <property type="entry name" value="Dyp_perox_fam"/>
    <property type="match status" value="1"/>
</dbReference>
<evidence type="ECO:0000313" key="10">
    <source>
        <dbReference type="Proteomes" id="UP001595722"/>
    </source>
</evidence>
<gene>
    <name evidence="9" type="ORF">ACFOMG_04910</name>
</gene>
<evidence type="ECO:0000256" key="6">
    <source>
        <dbReference type="ARBA" id="ARBA00025737"/>
    </source>
</evidence>
<dbReference type="PANTHER" id="PTHR30521">
    <property type="entry name" value="DEFERROCHELATASE/PEROXIDASE"/>
    <property type="match status" value="1"/>
</dbReference>
<evidence type="ECO:0000256" key="5">
    <source>
        <dbReference type="ARBA" id="ARBA00023004"/>
    </source>
</evidence>
<dbReference type="Pfam" id="PF20628">
    <property type="entry name" value="Dyp_perox_C"/>
    <property type="match status" value="1"/>
</dbReference>
<dbReference type="SUPFAM" id="SSF54909">
    <property type="entry name" value="Dimeric alpha+beta barrel"/>
    <property type="match status" value="1"/>
</dbReference>
<dbReference type="PANTHER" id="PTHR30521:SF0">
    <property type="entry name" value="DYP-TYPE PEROXIDASE FAMILY PROTEIN"/>
    <property type="match status" value="1"/>
</dbReference>
<dbReference type="EMBL" id="JBHRYB010000005">
    <property type="protein sequence ID" value="MFC3679451.1"/>
    <property type="molecule type" value="Genomic_DNA"/>
</dbReference>
<dbReference type="Pfam" id="PF04261">
    <property type="entry name" value="Dyp_perox_N"/>
    <property type="match status" value="1"/>
</dbReference>
<accession>A0ABV7VPI8</accession>
<dbReference type="InterPro" id="IPR048328">
    <property type="entry name" value="Dyp_perox_C"/>
</dbReference>
<name>A0ABV7VPI8_9GAMM</name>
<evidence type="ECO:0000256" key="4">
    <source>
        <dbReference type="ARBA" id="ARBA00023002"/>
    </source>
</evidence>
<keyword evidence="10" id="KW-1185">Reference proteome</keyword>
<organism evidence="9 10">
    <name type="scientific">Bacterioplanoides pacificum</name>
    <dbReference type="NCBI Taxonomy" id="1171596"/>
    <lineage>
        <taxon>Bacteria</taxon>
        <taxon>Pseudomonadati</taxon>
        <taxon>Pseudomonadota</taxon>
        <taxon>Gammaproteobacteria</taxon>
        <taxon>Oceanospirillales</taxon>
        <taxon>Oceanospirillaceae</taxon>
        <taxon>Bacterioplanoides</taxon>
    </lineage>
</organism>
<evidence type="ECO:0000259" key="8">
    <source>
        <dbReference type="Pfam" id="PF20628"/>
    </source>
</evidence>
<proteinExistence type="inferred from homology"/>